<gene>
    <name evidence="3" type="ORF">FWILDA_LOCUS7291</name>
</gene>
<dbReference type="Proteomes" id="UP001153678">
    <property type="component" value="Unassembled WGS sequence"/>
</dbReference>
<sequence>MRTSLLFIALAAIVSFTSTSEAVCSNIAVYNSCKASGDAQLNSCADDNWICKCEGRKALQNCYLQCTDDPDKVNEGKAYEPALTQASAKPEDTTNNDPAKADEKSSANVNKFNVIIAAVPVVAAAVMNL</sequence>
<keyword evidence="4" id="KW-1185">Reference proteome</keyword>
<evidence type="ECO:0000313" key="3">
    <source>
        <dbReference type="EMBL" id="CAI2175839.1"/>
    </source>
</evidence>
<dbReference type="AlphaFoldDB" id="A0A9W4SNS5"/>
<organism evidence="3 4">
    <name type="scientific">Funneliformis geosporum</name>
    <dbReference type="NCBI Taxonomy" id="1117311"/>
    <lineage>
        <taxon>Eukaryota</taxon>
        <taxon>Fungi</taxon>
        <taxon>Fungi incertae sedis</taxon>
        <taxon>Mucoromycota</taxon>
        <taxon>Glomeromycotina</taxon>
        <taxon>Glomeromycetes</taxon>
        <taxon>Glomerales</taxon>
        <taxon>Glomeraceae</taxon>
        <taxon>Funneliformis</taxon>
    </lineage>
</organism>
<evidence type="ECO:0000313" key="4">
    <source>
        <dbReference type="Proteomes" id="UP001153678"/>
    </source>
</evidence>
<comment type="caution">
    <text evidence="3">The sequence shown here is derived from an EMBL/GenBank/DDBJ whole genome shotgun (WGS) entry which is preliminary data.</text>
</comment>
<feature type="signal peptide" evidence="2">
    <location>
        <begin position="1"/>
        <end position="22"/>
    </location>
</feature>
<dbReference type="OrthoDB" id="2507140at2759"/>
<feature type="region of interest" description="Disordered" evidence="1">
    <location>
        <begin position="77"/>
        <end position="105"/>
    </location>
</feature>
<keyword evidence="2" id="KW-0732">Signal</keyword>
<protein>
    <submittedName>
        <fullName evidence="3">3810_t:CDS:1</fullName>
    </submittedName>
</protein>
<feature type="chain" id="PRO_5040925795" evidence="2">
    <location>
        <begin position="23"/>
        <end position="129"/>
    </location>
</feature>
<evidence type="ECO:0000256" key="1">
    <source>
        <dbReference type="SAM" id="MobiDB-lite"/>
    </source>
</evidence>
<evidence type="ECO:0000256" key="2">
    <source>
        <dbReference type="SAM" id="SignalP"/>
    </source>
</evidence>
<proteinExistence type="predicted"/>
<name>A0A9W4SNS5_9GLOM</name>
<dbReference type="EMBL" id="CAMKVN010001418">
    <property type="protein sequence ID" value="CAI2175839.1"/>
    <property type="molecule type" value="Genomic_DNA"/>
</dbReference>
<reference evidence="3" key="1">
    <citation type="submission" date="2022-08" db="EMBL/GenBank/DDBJ databases">
        <authorList>
            <person name="Kallberg Y."/>
            <person name="Tangrot J."/>
            <person name="Rosling A."/>
        </authorList>
    </citation>
    <scope>NUCLEOTIDE SEQUENCE</scope>
    <source>
        <strain evidence="3">Wild A</strain>
    </source>
</reference>
<accession>A0A9W4SNS5</accession>